<evidence type="ECO:0000313" key="3">
    <source>
        <dbReference type="EMBL" id="QJA86437.1"/>
    </source>
</evidence>
<dbReference type="EMBL" id="MT141962">
    <property type="protein sequence ID" value="QJA72569.1"/>
    <property type="molecule type" value="Genomic_DNA"/>
</dbReference>
<gene>
    <name evidence="2" type="ORF">MM415A02719_0004</name>
    <name evidence="3" type="ORF">MM415B02082_0015</name>
    <name evidence="1" type="ORF">TM448A01721_0010</name>
    <name evidence="4" type="ORF">TM448B02568_0015</name>
</gene>
<dbReference type="EMBL" id="MT144191">
    <property type="protein sequence ID" value="QJA50373.1"/>
    <property type="molecule type" value="Genomic_DNA"/>
</dbReference>
<accession>A0A6H1ZR13</accession>
<sequence length="69" mass="8193">MIYTIKMFRNSDVEKAQNEINAWLVSMNIDIIFIKQFIETIEIRDLHEMGLVVGKYSYTSIITSIWYTL</sequence>
<dbReference type="EMBL" id="MT144925">
    <property type="protein sequence ID" value="QJI01464.1"/>
    <property type="molecule type" value="Genomic_DNA"/>
</dbReference>
<proteinExistence type="predicted"/>
<evidence type="ECO:0000313" key="1">
    <source>
        <dbReference type="EMBL" id="QJA50373.1"/>
    </source>
</evidence>
<organism evidence="1">
    <name type="scientific">viral metagenome</name>
    <dbReference type="NCBI Taxonomy" id="1070528"/>
    <lineage>
        <taxon>unclassified sequences</taxon>
        <taxon>metagenomes</taxon>
        <taxon>organismal metagenomes</taxon>
    </lineage>
</organism>
<dbReference type="EMBL" id="MT142634">
    <property type="protein sequence ID" value="QJA86437.1"/>
    <property type="molecule type" value="Genomic_DNA"/>
</dbReference>
<evidence type="ECO:0000313" key="4">
    <source>
        <dbReference type="EMBL" id="QJI01464.1"/>
    </source>
</evidence>
<dbReference type="AlphaFoldDB" id="A0A6H1ZR13"/>
<reference evidence="1" key="1">
    <citation type="submission" date="2020-03" db="EMBL/GenBank/DDBJ databases">
        <title>The deep terrestrial virosphere.</title>
        <authorList>
            <person name="Holmfeldt K."/>
            <person name="Nilsson E."/>
            <person name="Simone D."/>
            <person name="Lopez-Fernandez M."/>
            <person name="Wu X."/>
            <person name="de Brujin I."/>
            <person name="Lundin D."/>
            <person name="Andersson A."/>
            <person name="Bertilsson S."/>
            <person name="Dopson M."/>
        </authorList>
    </citation>
    <scope>NUCLEOTIDE SEQUENCE</scope>
    <source>
        <strain evidence="2">MM415A02719</strain>
        <strain evidence="3">MM415B02082</strain>
        <strain evidence="1">TM448A01721</strain>
        <strain evidence="4">TM448B02568</strain>
    </source>
</reference>
<evidence type="ECO:0000313" key="2">
    <source>
        <dbReference type="EMBL" id="QJA72569.1"/>
    </source>
</evidence>
<name>A0A6H1ZR13_9ZZZZ</name>
<protein>
    <submittedName>
        <fullName evidence="1">Uncharacterized protein</fullName>
    </submittedName>
</protein>